<dbReference type="RefSeq" id="WP_201677330.1">
    <property type="nucleotide sequence ID" value="NZ_JAEQNE010000009.1"/>
</dbReference>
<dbReference type="EMBL" id="JAEQNE010000009">
    <property type="protein sequence ID" value="MBL0394659.1"/>
    <property type="molecule type" value="Genomic_DNA"/>
</dbReference>
<comment type="caution">
    <text evidence="1">The sequence shown here is derived from an EMBL/GenBank/DDBJ whole genome shotgun (WGS) entry which is preliminary data.</text>
</comment>
<dbReference type="GO" id="GO:0016705">
    <property type="term" value="F:oxidoreductase activity, acting on paired donors, with incorporation or reduction of molecular oxygen"/>
    <property type="evidence" value="ECO:0007669"/>
    <property type="project" value="InterPro"/>
</dbReference>
<evidence type="ECO:0000313" key="1">
    <source>
        <dbReference type="EMBL" id="MBL0394659.1"/>
    </source>
</evidence>
<evidence type="ECO:0000313" key="2">
    <source>
        <dbReference type="Proteomes" id="UP000599109"/>
    </source>
</evidence>
<sequence>MRRFDRPEVKLAQLDALRNEQRTRLQFDWWCDDEDRARYLEALGGKLEWIYSRAPVEDDPAPPRSVPARQGLAKVALVSDPQQVVDALSNPHDYLNIPYAELGGASFMLALDPPRDGGTDWHAVQRKVVEDLFARFAPGQLRRAATWAVEQAAILSLRSEVFDLAEFAEQAALRYFGLVFGYASADHVPLENAARHGYRALQYVIVGRHFVSEPGTLPAAQQALGQLAARTASLIDEYATLKRVPRQPSRLGVPRPDADWPTGVQPWSEIGLSSLGQPALRQLPELAQDLSGQDLCNVVGGLLVGMVGNVQTSICQVVQDLMRAPTELQRLKDYLAVHPLRQDAAEVPLAACGGEAKKPASGPAAQGQRDEVAEYLGRRLRARPPVPFLPRRTREGLKGIGEVPIEAPTDCILVLPGSGHPDCPWGGSKEKFRHSCLGRDFVQPLLEVLTRRVVALPDLEELLDSVTGEVLDPVRLWGFGCLRYGLRHRREKLRVQQPLIVVMPVKSPVAVHAEYLRAVIRTGAPRIQWALDDSRMVHVAWFEFMQEDSLLALRTVYDGDFDTYIQHFALRAGDLFDQLFAHIEGGPPMPVAEHPHEFVETIRRYNRGPLGGYFYSAYPDQKVPRITGGRG</sequence>
<reference evidence="1 2" key="1">
    <citation type="journal article" date="2017" name="Int. J. Syst. Evol. Microbiol.">
        <title>Ramlibacter monticola sp. nov., isolated from forest soil.</title>
        <authorList>
            <person name="Chaudhary D.K."/>
            <person name="Kim J."/>
        </authorList>
    </citation>
    <scope>NUCLEOTIDE SEQUENCE [LARGE SCALE GENOMIC DNA]</scope>
    <source>
        <strain evidence="1 2">KACC 19175</strain>
    </source>
</reference>
<gene>
    <name evidence="1" type="ORF">JJ685_26210</name>
</gene>
<dbReference type="GO" id="GO:0004497">
    <property type="term" value="F:monooxygenase activity"/>
    <property type="evidence" value="ECO:0007669"/>
    <property type="project" value="InterPro"/>
</dbReference>
<dbReference type="Proteomes" id="UP000599109">
    <property type="component" value="Unassembled WGS sequence"/>
</dbReference>
<dbReference type="Gene3D" id="1.10.630.10">
    <property type="entry name" value="Cytochrome P450"/>
    <property type="match status" value="1"/>
</dbReference>
<organism evidence="1 2">
    <name type="scientific">Ramlibacter monticola</name>
    <dbReference type="NCBI Taxonomy" id="1926872"/>
    <lineage>
        <taxon>Bacteria</taxon>
        <taxon>Pseudomonadati</taxon>
        <taxon>Pseudomonadota</taxon>
        <taxon>Betaproteobacteria</taxon>
        <taxon>Burkholderiales</taxon>
        <taxon>Comamonadaceae</taxon>
        <taxon>Ramlibacter</taxon>
    </lineage>
</organism>
<name>A0A936Z479_9BURK</name>
<dbReference type="GO" id="GO:0020037">
    <property type="term" value="F:heme binding"/>
    <property type="evidence" value="ECO:0007669"/>
    <property type="project" value="InterPro"/>
</dbReference>
<dbReference type="AlphaFoldDB" id="A0A936Z479"/>
<accession>A0A936Z479</accession>
<protein>
    <submittedName>
        <fullName evidence="1">Uncharacterized protein</fullName>
    </submittedName>
</protein>
<proteinExistence type="predicted"/>
<dbReference type="GO" id="GO:0005506">
    <property type="term" value="F:iron ion binding"/>
    <property type="evidence" value="ECO:0007669"/>
    <property type="project" value="InterPro"/>
</dbReference>
<dbReference type="SUPFAM" id="SSF48264">
    <property type="entry name" value="Cytochrome P450"/>
    <property type="match status" value="1"/>
</dbReference>
<dbReference type="InterPro" id="IPR036396">
    <property type="entry name" value="Cyt_P450_sf"/>
</dbReference>
<keyword evidence="2" id="KW-1185">Reference proteome</keyword>